<dbReference type="STRING" id="521674.Plim_1502"/>
<dbReference type="AlphaFoldDB" id="D5SW50"/>
<dbReference type="EMBL" id="CP001744">
    <property type="protein sequence ID" value="ADG67335.1"/>
    <property type="molecule type" value="Genomic_DNA"/>
</dbReference>
<evidence type="ECO:0000313" key="2">
    <source>
        <dbReference type="EMBL" id="ADG67335.1"/>
    </source>
</evidence>
<keyword evidence="1" id="KW-0812">Transmembrane</keyword>
<gene>
    <name evidence="2" type="ordered locus">Plim_1502</name>
</gene>
<keyword evidence="1" id="KW-1133">Transmembrane helix</keyword>
<keyword evidence="3" id="KW-1185">Reference proteome</keyword>
<feature type="transmembrane region" description="Helical" evidence="1">
    <location>
        <begin position="66"/>
        <end position="88"/>
    </location>
</feature>
<name>D5SW50_PLAL2</name>
<dbReference type="Proteomes" id="UP000002220">
    <property type="component" value="Chromosome"/>
</dbReference>
<keyword evidence="1" id="KW-0472">Membrane</keyword>
<accession>D5SW50</accession>
<dbReference type="HOGENOM" id="CLU_2452054_0_0_0"/>
<proteinExistence type="predicted"/>
<evidence type="ECO:0000313" key="3">
    <source>
        <dbReference type="Proteomes" id="UP000002220"/>
    </source>
</evidence>
<reference evidence="2 3" key="1">
    <citation type="journal article" date="2010" name="Stand. Genomic Sci.">
        <title>Complete genome sequence of Planctomyces limnophilus type strain (Mu 290).</title>
        <authorList>
            <person name="Labutti K."/>
            <person name="Sikorski J."/>
            <person name="Schneider S."/>
            <person name="Nolan M."/>
            <person name="Lucas S."/>
            <person name="Glavina Del Rio T."/>
            <person name="Tice H."/>
            <person name="Cheng J.F."/>
            <person name="Goodwin L."/>
            <person name="Pitluck S."/>
            <person name="Liolios K."/>
            <person name="Ivanova N."/>
            <person name="Mavromatis K."/>
            <person name="Mikhailova N."/>
            <person name="Pati A."/>
            <person name="Chen A."/>
            <person name="Palaniappan K."/>
            <person name="Land M."/>
            <person name="Hauser L."/>
            <person name="Chang Y.J."/>
            <person name="Jeffries C.D."/>
            <person name="Tindall B.J."/>
            <person name="Rohde M."/>
            <person name="Goker M."/>
            <person name="Woyke T."/>
            <person name="Bristow J."/>
            <person name="Eisen J.A."/>
            <person name="Markowitz V."/>
            <person name="Hugenholtz P."/>
            <person name="Kyrpides N.C."/>
            <person name="Klenk H.P."/>
            <person name="Lapidus A."/>
        </authorList>
    </citation>
    <scope>NUCLEOTIDE SEQUENCE [LARGE SCALE GENOMIC DNA]</scope>
    <source>
        <strain evidence="3">ATCC 43296 / DSM 3776 / IFAM 1008 / 290</strain>
    </source>
</reference>
<protein>
    <submittedName>
        <fullName evidence="2">Uncharacterized protein</fullName>
    </submittedName>
</protein>
<organism evidence="2 3">
    <name type="scientific">Planctopirus limnophila (strain ATCC 43296 / DSM 3776 / IFAM 1008 / Mu 290)</name>
    <name type="common">Planctomyces limnophilus</name>
    <dbReference type="NCBI Taxonomy" id="521674"/>
    <lineage>
        <taxon>Bacteria</taxon>
        <taxon>Pseudomonadati</taxon>
        <taxon>Planctomycetota</taxon>
        <taxon>Planctomycetia</taxon>
        <taxon>Planctomycetales</taxon>
        <taxon>Planctomycetaceae</taxon>
        <taxon>Planctopirus</taxon>
    </lineage>
</organism>
<dbReference type="KEGG" id="plm:Plim_1502"/>
<evidence type="ECO:0000256" key="1">
    <source>
        <dbReference type="SAM" id="Phobius"/>
    </source>
</evidence>
<sequence>MVLLPNRHNPFVLVMPPPRALTTCHQASRHVVTSRAHMRNSDFEKLVKHRRELFHILSNQLIRLRIYVAICISVHFMFHLSSLVSLALT</sequence>